<evidence type="ECO:0000256" key="1">
    <source>
        <dbReference type="ARBA" id="ARBA00023015"/>
    </source>
</evidence>
<dbReference type="OrthoDB" id="149040at2"/>
<dbReference type="GO" id="GO:0003700">
    <property type="term" value="F:DNA-binding transcription factor activity"/>
    <property type="evidence" value="ECO:0007669"/>
    <property type="project" value="InterPro"/>
</dbReference>
<dbReference type="Proteomes" id="UP000295636">
    <property type="component" value="Unassembled WGS sequence"/>
</dbReference>
<dbReference type="PANTHER" id="PTHR43280:SF28">
    <property type="entry name" value="HTH-TYPE TRANSCRIPTIONAL ACTIVATOR RHAS"/>
    <property type="match status" value="1"/>
</dbReference>
<protein>
    <submittedName>
        <fullName evidence="5">AraC family transcriptional regulator</fullName>
    </submittedName>
</protein>
<dbReference type="InterPro" id="IPR009057">
    <property type="entry name" value="Homeodomain-like_sf"/>
</dbReference>
<keyword evidence="2" id="KW-0238">DNA-binding</keyword>
<dbReference type="InterPro" id="IPR014710">
    <property type="entry name" value="RmlC-like_jellyroll"/>
</dbReference>
<dbReference type="SUPFAM" id="SSF51215">
    <property type="entry name" value="Regulatory protein AraC"/>
    <property type="match status" value="1"/>
</dbReference>
<dbReference type="SUPFAM" id="SSF46689">
    <property type="entry name" value="Homeodomain-like"/>
    <property type="match status" value="2"/>
</dbReference>
<sequence>MDYRCFLKSNHLLRKIAKEVKGELGVFEVLYWSGDELHFTNKPHKHTFYEVFYVVEGEGFYMEGNVQHRLTSGTFVCCRPGVMHQIISDDGLFMLYIGFELKAPLSSAELNVKYLELENSADKTVCHDSHETLTVLMWKALLHQTALNTKNDKDEFIRSMAYQFLLSIPDNFKQHKSLPAKKRTRRLGGKTLSQAMSYIQDNLSSNLSLIQVANYVHLSPRHLSRLFFEERGQSFSDYIRKVRIERAIQLLVTTNLPIKSIAEITGFKTIHYFTRIFSKEMKMTPTFFRKKQAG</sequence>
<feature type="domain" description="HTH araC/xylS-type" evidence="4">
    <location>
        <begin position="193"/>
        <end position="291"/>
    </location>
</feature>
<keyword evidence="3" id="KW-0804">Transcription</keyword>
<organism evidence="5 6">
    <name type="scientific">Paenibacillus piri</name>
    <dbReference type="NCBI Taxonomy" id="2547395"/>
    <lineage>
        <taxon>Bacteria</taxon>
        <taxon>Bacillati</taxon>
        <taxon>Bacillota</taxon>
        <taxon>Bacilli</taxon>
        <taxon>Bacillales</taxon>
        <taxon>Paenibacillaceae</taxon>
        <taxon>Paenibacillus</taxon>
    </lineage>
</organism>
<keyword evidence="6" id="KW-1185">Reference proteome</keyword>
<dbReference type="InterPro" id="IPR018060">
    <property type="entry name" value="HTH_AraC"/>
</dbReference>
<dbReference type="InterPro" id="IPR018062">
    <property type="entry name" value="HTH_AraC-typ_CS"/>
</dbReference>
<dbReference type="EMBL" id="SMRT01000014">
    <property type="protein sequence ID" value="TDF94065.1"/>
    <property type="molecule type" value="Genomic_DNA"/>
</dbReference>
<evidence type="ECO:0000313" key="6">
    <source>
        <dbReference type="Proteomes" id="UP000295636"/>
    </source>
</evidence>
<dbReference type="InterPro" id="IPR037923">
    <property type="entry name" value="HTH-like"/>
</dbReference>
<gene>
    <name evidence="5" type="ORF">E1757_24510</name>
</gene>
<name>A0A4R5KH69_9BACL</name>
<dbReference type="AlphaFoldDB" id="A0A4R5KH69"/>
<reference evidence="5 6" key="1">
    <citation type="submission" date="2019-03" db="EMBL/GenBank/DDBJ databases">
        <title>This is whole genome sequence of Paenibacillus sp MS74 strain.</title>
        <authorList>
            <person name="Trinh H.N."/>
        </authorList>
    </citation>
    <scope>NUCLEOTIDE SEQUENCE [LARGE SCALE GENOMIC DNA]</scope>
    <source>
        <strain evidence="5 6">MS74</strain>
    </source>
</reference>
<dbReference type="RefSeq" id="WP_133233140.1">
    <property type="nucleotide sequence ID" value="NZ_SMRT01000014.1"/>
</dbReference>
<dbReference type="GO" id="GO:0043565">
    <property type="term" value="F:sequence-specific DNA binding"/>
    <property type="evidence" value="ECO:0007669"/>
    <property type="project" value="InterPro"/>
</dbReference>
<dbReference type="PANTHER" id="PTHR43280">
    <property type="entry name" value="ARAC-FAMILY TRANSCRIPTIONAL REGULATOR"/>
    <property type="match status" value="1"/>
</dbReference>
<evidence type="ECO:0000256" key="3">
    <source>
        <dbReference type="ARBA" id="ARBA00023163"/>
    </source>
</evidence>
<dbReference type="SMART" id="SM00342">
    <property type="entry name" value="HTH_ARAC"/>
    <property type="match status" value="1"/>
</dbReference>
<evidence type="ECO:0000313" key="5">
    <source>
        <dbReference type="EMBL" id="TDF94065.1"/>
    </source>
</evidence>
<dbReference type="InterPro" id="IPR003313">
    <property type="entry name" value="AraC-bd"/>
</dbReference>
<dbReference type="Pfam" id="PF12833">
    <property type="entry name" value="HTH_18"/>
    <property type="match status" value="1"/>
</dbReference>
<accession>A0A4R5KH69</accession>
<dbReference type="PROSITE" id="PS01124">
    <property type="entry name" value="HTH_ARAC_FAMILY_2"/>
    <property type="match status" value="1"/>
</dbReference>
<dbReference type="PROSITE" id="PS00041">
    <property type="entry name" value="HTH_ARAC_FAMILY_1"/>
    <property type="match status" value="1"/>
</dbReference>
<dbReference type="Pfam" id="PF02311">
    <property type="entry name" value="AraC_binding"/>
    <property type="match status" value="1"/>
</dbReference>
<dbReference type="Gene3D" id="1.10.10.60">
    <property type="entry name" value="Homeodomain-like"/>
    <property type="match status" value="2"/>
</dbReference>
<dbReference type="Gene3D" id="2.60.120.10">
    <property type="entry name" value="Jelly Rolls"/>
    <property type="match status" value="1"/>
</dbReference>
<keyword evidence="1" id="KW-0805">Transcription regulation</keyword>
<evidence type="ECO:0000259" key="4">
    <source>
        <dbReference type="PROSITE" id="PS01124"/>
    </source>
</evidence>
<comment type="caution">
    <text evidence="5">The sequence shown here is derived from an EMBL/GenBank/DDBJ whole genome shotgun (WGS) entry which is preliminary data.</text>
</comment>
<evidence type="ECO:0000256" key="2">
    <source>
        <dbReference type="ARBA" id="ARBA00023125"/>
    </source>
</evidence>
<proteinExistence type="predicted"/>